<feature type="non-terminal residue" evidence="2">
    <location>
        <position position="235"/>
    </location>
</feature>
<sequence>MNGRDSSSTRPPRRSGISLAFASHSRAQGSPTGNSRRSREAAETESLADTLVEENALAGHGDGYTTGRGGLGNYHPHPAPASIPVPCRHSPQPPPLEEPVPEFPWPRGRDRTQRRGRGNAPFSSASTTGRGGYGNIAHGTTTHHQLEWAYSERERELLDAHIARRIAIPSPGRGGYGNISFARSLQQQAVTEQAARSRSIDPVAAPVGVRFGVPAHILGMRRDRRRPSRSPPDRE</sequence>
<proteinExistence type="predicted"/>
<dbReference type="PANTHER" id="PTHR34693">
    <property type="entry name" value="PROTEIN PAR32"/>
    <property type="match status" value="1"/>
</dbReference>
<dbReference type="AlphaFoldDB" id="A0AAD2H2X8"/>
<dbReference type="Proteomes" id="UP001295794">
    <property type="component" value="Unassembled WGS sequence"/>
</dbReference>
<evidence type="ECO:0000313" key="4">
    <source>
        <dbReference type="Proteomes" id="UP001295794"/>
    </source>
</evidence>
<feature type="region of interest" description="Disordered" evidence="1">
    <location>
        <begin position="1"/>
        <end position="138"/>
    </location>
</feature>
<evidence type="ECO:0000256" key="1">
    <source>
        <dbReference type="SAM" id="MobiDB-lite"/>
    </source>
</evidence>
<organism evidence="2 4">
    <name type="scientific">Mycena citricolor</name>
    <dbReference type="NCBI Taxonomy" id="2018698"/>
    <lineage>
        <taxon>Eukaryota</taxon>
        <taxon>Fungi</taxon>
        <taxon>Dikarya</taxon>
        <taxon>Basidiomycota</taxon>
        <taxon>Agaricomycotina</taxon>
        <taxon>Agaricomycetes</taxon>
        <taxon>Agaricomycetidae</taxon>
        <taxon>Agaricales</taxon>
        <taxon>Marasmiineae</taxon>
        <taxon>Mycenaceae</taxon>
        <taxon>Mycena</taxon>
    </lineage>
</organism>
<accession>A0AAD2H2X8</accession>
<gene>
    <name evidence="3" type="ORF">MYCIT1_LOCUS26927</name>
    <name evidence="2" type="ORF">MYCIT1_LOCUS9299</name>
</gene>
<evidence type="ECO:0000313" key="3">
    <source>
        <dbReference type="EMBL" id="CAK5277803.1"/>
    </source>
</evidence>
<dbReference type="EMBL" id="CAVNYO010000420">
    <property type="protein sequence ID" value="CAK5277803.1"/>
    <property type="molecule type" value="Genomic_DNA"/>
</dbReference>
<reference evidence="2" key="1">
    <citation type="submission" date="2023-11" db="EMBL/GenBank/DDBJ databases">
        <authorList>
            <person name="De Vega J J."/>
            <person name="De Vega J J."/>
        </authorList>
    </citation>
    <scope>NUCLEOTIDE SEQUENCE</scope>
</reference>
<dbReference type="EMBL" id="CAVNYO010000116">
    <property type="protein sequence ID" value="CAK5267080.1"/>
    <property type="molecule type" value="Genomic_DNA"/>
</dbReference>
<dbReference type="PANTHER" id="PTHR34693:SF1">
    <property type="entry name" value="PROTEIN PAR32"/>
    <property type="match status" value="1"/>
</dbReference>
<evidence type="ECO:0000313" key="2">
    <source>
        <dbReference type="EMBL" id="CAK5267080.1"/>
    </source>
</evidence>
<comment type="caution">
    <text evidence="2">The sequence shown here is derived from an EMBL/GenBank/DDBJ whole genome shotgun (WGS) entry which is preliminary data.</text>
</comment>
<feature type="compositionally biased region" description="Pro residues" evidence="1">
    <location>
        <begin position="91"/>
        <end position="104"/>
    </location>
</feature>
<name>A0AAD2H2X8_9AGAR</name>
<feature type="compositionally biased region" description="Low complexity" evidence="1">
    <location>
        <begin position="1"/>
        <end position="10"/>
    </location>
</feature>
<feature type="compositionally biased region" description="Polar residues" evidence="1">
    <location>
        <begin position="25"/>
        <end position="35"/>
    </location>
</feature>
<keyword evidence="4" id="KW-1185">Reference proteome</keyword>
<feature type="compositionally biased region" description="Gly residues" evidence="1">
    <location>
        <begin position="60"/>
        <end position="72"/>
    </location>
</feature>
<dbReference type="InterPro" id="IPR053203">
    <property type="entry name" value="Cisplatin_resist-associated"/>
</dbReference>
<protein>
    <submittedName>
        <fullName evidence="2">Uncharacterized protein</fullName>
    </submittedName>
</protein>